<dbReference type="Pfam" id="PF25886">
    <property type="entry name" value="Msy1"/>
    <property type="match status" value="1"/>
</dbReference>
<feature type="transmembrane region" description="Helical" evidence="7">
    <location>
        <begin position="210"/>
        <end position="228"/>
    </location>
</feature>
<dbReference type="InterPro" id="IPR011992">
    <property type="entry name" value="EF-hand-dom_pair"/>
</dbReference>
<dbReference type="SUPFAM" id="SSF50182">
    <property type="entry name" value="Sm-like ribonucleoproteins"/>
    <property type="match status" value="1"/>
</dbReference>
<feature type="compositionally biased region" description="Polar residues" evidence="6">
    <location>
        <begin position="15"/>
        <end position="25"/>
    </location>
</feature>
<dbReference type="InterPro" id="IPR002048">
    <property type="entry name" value="EF_hand_dom"/>
</dbReference>
<dbReference type="GO" id="GO:0016020">
    <property type="term" value="C:membrane"/>
    <property type="evidence" value="ECO:0007669"/>
    <property type="project" value="UniProtKB-SubCell"/>
</dbReference>
<dbReference type="GO" id="GO:0006874">
    <property type="term" value="P:intracellular calcium ion homeostasis"/>
    <property type="evidence" value="ECO:0007669"/>
    <property type="project" value="TreeGrafter"/>
</dbReference>
<protein>
    <submittedName>
        <fullName evidence="9">Mechanosensitive ion channel-domain-containing protein</fullName>
    </submittedName>
</protein>
<reference evidence="9" key="2">
    <citation type="journal article" date="2020" name="Nat. Commun.">
        <title>Large-scale genome sequencing of mycorrhizal fungi provides insights into the early evolution of symbiotic traits.</title>
        <authorList>
            <person name="Miyauchi S."/>
            <person name="Kiss E."/>
            <person name="Kuo A."/>
            <person name="Drula E."/>
            <person name="Kohler A."/>
            <person name="Sanchez-Garcia M."/>
            <person name="Morin E."/>
            <person name="Andreopoulos B."/>
            <person name="Barry K.W."/>
            <person name="Bonito G."/>
            <person name="Buee M."/>
            <person name="Carver A."/>
            <person name="Chen C."/>
            <person name="Cichocki N."/>
            <person name="Clum A."/>
            <person name="Culley D."/>
            <person name="Crous P.W."/>
            <person name="Fauchery L."/>
            <person name="Girlanda M."/>
            <person name="Hayes R.D."/>
            <person name="Keri Z."/>
            <person name="LaButti K."/>
            <person name="Lipzen A."/>
            <person name="Lombard V."/>
            <person name="Magnuson J."/>
            <person name="Maillard F."/>
            <person name="Murat C."/>
            <person name="Nolan M."/>
            <person name="Ohm R.A."/>
            <person name="Pangilinan J."/>
            <person name="Pereira M.F."/>
            <person name="Perotto S."/>
            <person name="Peter M."/>
            <person name="Pfister S."/>
            <person name="Riley R."/>
            <person name="Sitrit Y."/>
            <person name="Stielow J.B."/>
            <person name="Szollosi G."/>
            <person name="Zifcakova L."/>
            <person name="Stursova M."/>
            <person name="Spatafora J.W."/>
            <person name="Tedersoo L."/>
            <person name="Vaario L.M."/>
            <person name="Yamada A."/>
            <person name="Yan M."/>
            <person name="Wang P."/>
            <person name="Xu J."/>
            <person name="Bruns T."/>
            <person name="Baldrian P."/>
            <person name="Vilgalys R."/>
            <person name="Dunand C."/>
            <person name="Henrissat B."/>
            <person name="Grigoriev I.V."/>
            <person name="Hibbett D."/>
            <person name="Nagy L.G."/>
            <person name="Martin F.M."/>
        </authorList>
    </citation>
    <scope>NUCLEOTIDE SEQUENCE</scope>
    <source>
        <strain evidence="9">BED1</strain>
    </source>
</reference>
<dbReference type="Proteomes" id="UP001194468">
    <property type="component" value="Unassembled WGS sequence"/>
</dbReference>
<proteinExistence type="predicted"/>
<dbReference type="Gene3D" id="1.10.238.10">
    <property type="entry name" value="EF-hand"/>
    <property type="match status" value="1"/>
</dbReference>
<evidence type="ECO:0000256" key="3">
    <source>
        <dbReference type="ARBA" id="ARBA00022837"/>
    </source>
</evidence>
<feature type="region of interest" description="Disordered" evidence="6">
    <location>
        <begin position="792"/>
        <end position="826"/>
    </location>
</feature>
<dbReference type="InterPro" id="IPR010920">
    <property type="entry name" value="LSM_dom_sf"/>
</dbReference>
<evidence type="ECO:0000256" key="4">
    <source>
        <dbReference type="ARBA" id="ARBA00022989"/>
    </source>
</evidence>
<comment type="caution">
    <text evidence="9">The sequence shown here is derived from an EMBL/GenBank/DDBJ whole genome shotgun (WGS) entry which is preliminary data.</text>
</comment>
<dbReference type="PANTHER" id="PTHR31323">
    <property type="entry name" value="MECHANOSENSITIVE ION CHANNEL PROTEIN MSY2"/>
    <property type="match status" value="1"/>
</dbReference>
<comment type="subcellular location">
    <subcellularLocation>
        <location evidence="1">Membrane</location>
    </subcellularLocation>
</comment>
<feature type="compositionally biased region" description="Basic and acidic residues" evidence="6">
    <location>
        <begin position="409"/>
        <end position="419"/>
    </location>
</feature>
<feature type="transmembrane region" description="Helical" evidence="7">
    <location>
        <begin position="153"/>
        <end position="174"/>
    </location>
</feature>
<keyword evidence="5 7" id="KW-0472">Membrane</keyword>
<keyword evidence="3" id="KW-0106">Calcium</keyword>
<keyword evidence="2 7" id="KW-0812">Transmembrane</keyword>
<dbReference type="GO" id="GO:0005509">
    <property type="term" value="F:calcium ion binding"/>
    <property type="evidence" value="ECO:0007669"/>
    <property type="project" value="InterPro"/>
</dbReference>
<dbReference type="GO" id="GO:0005262">
    <property type="term" value="F:calcium channel activity"/>
    <property type="evidence" value="ECO:0007669"/>
    <property type="project" value="TreeGrafter"/>
</dbReference>
<evidence type="ECO:0000256" key="1">
    <source>
        <dbReference type="ARBA" id="ARBA00004370"/>
    </source>
</evidence>
<sequence length="826" mass="93558">MPDPGRPLTKAYRQDSGSSDISQRPSARPTVHYPEELVHSPSAQYSNTPPKLDSRAPSFAGTDEDDDDDNELDWSDDEDLANEEAKFSEKMGVKLRTRRWSFWRLFTLLFSSLIGSIFLACILVAPALLVHFFWYKPHPTSYRHYVDLNIEAWLFWAAANVVISWGLAMIVDIIPATTRILISISWGHVSEKLKSHIELYDSIKDTIKPVLYAASAWLSWIILFQNIFRLYDGGANGTSYAPYTDRVAQAIEFVFFLVLVLCIQRMLSHAMAFGFHRTAYKERLEEVKYGLRVIEKLREYKPRTRHQHYRSGGGYSVFSLGFIHPFSEKDPNHHQRGDSVSQPYDADAEDNKGKGKQTPTGSKAYSHWLHDSAPDSPELGASRTPTSPPDLELLEKQDGSHGYPPSHRRAGDQHMSQQEEHNPAILAVRALKTAVLHDARNIKGDDDDLSGLKSSVNSTHEAKRLARAIYKAFRDRHRSYLIPADFQPAFATLGEAQEAFRVFDRDNNGDISRSEIKATILRIYKERRFLSRSMRDVGVALKTLDQILLLFAFVILFFISLSVFGVNVTQSLTSVYSLGIAASFIFKNTASSTFDAIMFLFVSHPFDTGDRCFIDTDNLVVKKMGLFATVFVRSDGTETYYFNSQLFTKFITNVRRSDKMVESLTMQVAWRTPLEKLDALEARLNEWLATEENRWFQPTTSITLQTISFQRHLELTIAIPHNSTWQDWGLRNARRTAFHAAVQYYCRQLGITARESPMPLVYLDSDTTPAVSGTDCHSRDCLTGGSDKNFLGFTPPDRRGPQLLRARKSKGRNAALRGIGANSGDP</sequence>
<organism evidence="9 10">
    <name type="scientific">Boletus edulis BED1</name>
    <dbReference type="NCBI Taxonomy" id="1328754"/>
    <lineage>
        <taxon>Eukaryota</taxon>
        <taxon>Fungi</taxon>
        <taxon>Dikarya</taxon>
        <taxon>Basidiomycota</taxon>
        <taxon>Agaricomycotina</taxon>
        <taxon>Agaricomycetes</taxon>
        <taxon>Agaricomycetidae</taxon>
        <taxon>Boletales</taxon>
        <taxon>Boletineae</taxon>
        <taxon>Boletaceae</taxon>
        <taxon>Boletoideae</taxon>
        <taxon>Boletus</taxon>
    </lineage>
</organism>
<dbReference type="EMBL" id="WHUW01000002">
    <property type="protein sequence ID" value="KAF8450863.1"/>
    <property type="molecule type" value="Genomic_DNA"/>
</dbReference>
<dbReference type="SUPFAM" id="SSF47473">
    <property type="entry name" value="EF-hand"/>
    <property type="match status" value="1"/>
</dbReference>
<dbReference type="InterPro" id="IPR018247">
    <property type="entry name" value="EF_Hand_1_Ca_BS"/>
</dbReference>
<feature type="compositionally biased region" description="Acidic residues" evidence="6">
    <location>
        <begin position="62"/>
        <end position="75"/>
    </location>
</feature>
<dbReference type="Pfam" id="PF13405">
    <property type="entry name" value="EF-hand_6"/>
    <property type="match status" value="1"/>
</dbReference>
<dbReference type="InterPro" id="IPR058650">
    <property type="entry name" value="Msy1/2-like"/>
</dbReference>
<feature type="compositionally biased region" description="Basic and acidic residues" evidence="6">
    <location>
        <begin position="328"/>
        <end position="337"/>
    </location>
</feature>
<dbReference type="PANTHER" id="PTHR31323:SF1">
    <property type="entry name" value="MECHANOSENSITIVE ION CHANNEL PROTEIN"/>
    <property type="match status" value="1"/>
</dbReference>
<feature type="region of interest" description="Disordered" evidence="6">
    <location>
        <begin position="328"/>
        <end position="419"/>
    </location>
</feature>
<keyword evidence="10" id="KW-1185">Reference proteome</keyword>
<evidence type="ECO:0000256" key="6">
    <source>
        <dbReference type="SAM" id="MobiDB-lite"/>
    </source>
</evidence>
<gene>
    <name evidence="9" type="ORF">L210DRAFT_3756360</name>
</gene>
<dbReference type="InterPro" id="IPR023408">
    <property type="entry name" value="MscS_beta-dom_sf"/>
</dbReference>
<feature type="domain" description="EF-hand" evidence="8">
    <location>
        <begin position="491"/>
        <end position="526"/>
    </location>
</feature>
<dbReference type="Gene3D" id="2.30.30.60">
    <property type="match status" value="1"/>
</dbReference>
<dbReference type="Pfam" id="PF00924">
    <property type="entry name" value="MS_channel_2nd"/>
    <property type="match status" value="1"/>
</dbReference>
<evidence type="ECO:0000313" key="10">
    <source>
        <dbReference type="Proteomes" id="UP001194468"/>
    </source>
</evidence>
<keyword evidence="4 7" id="KW-1133">Transmembrane helix</keyword>
<feature type="transmembrane region" description="Helical" evidence="7">
    <location>
        <begin position="248"/>
        <end position="267"/>
    </location>
</feature>
<dbReference type="PROSITE" id="PS50222">
    <property type="entry name" value="EF_HAND_2"/>
    <property type="match status" value="1"/>
</dbReference>
<accession>A0AAD4GMB5</accession>
<evidence type="ECO:0000259" key="8">
    <source>
        <dbReference type="PROSITE" id="PS50222"/>
    </source>
</evidence>
<feature type="transmembrane region" description="Helical" evidence="7">
    <location>
        <begin position="105"/>
        <end position="133"/>
    </location>
</feature>
<dbReference type="SMART" id="SM00054">
    <property type="entry name" value="EFh"/>
    <property type="match status" value="1"/>
</dbReference>
<dbReference type="PROSITE" id="PS00018">
    <property type="entry name" value="EF_HAND_1"/>
    <property type="match status" value="1"/>
</dbReference>
<dbReference type="AlphaFoldDB" id="A0AAD4GMB5"/>
<reference evidence="9" key="1">
    <citation type="submission" date="2019-10" db="EMBL/GenBank/DDBJ databases">
        <authorList>
            <consortium name="DOE Joint Genome Institute"/>
            <person name="Kuo A."/>
            <person name="Miyauchi S."/>
            <person name="Kiss E."/>
            <person name="Drula E."/>
            <person name="Kohler A."/>
            <person name="Sanchez-Garcia M."/>
            <person name="Andreopoulos B."/>
            <person name="Barry K.W."/>
            <person name="Bonito G."/>
            <person name="Buee M."/>
            <person name="Carver A."/>
            <person name="Chen C."/>
            <person name="Cichocki N."/>
            <person name="Clum A."/>
            <person name="Culley D."/>
            <person name="Crous P.W."/>
            <person name="Fauchery L."/>
            <person name="Girlanda M."/>
            <person name="Hayes R."/>
            <person name="Keri Z."/>
            <person name="LaButti K."/>
            <person name="Lipzen A."/>
            <person name="Lombard V."/>
            <person name="Magnuson J."/>
            <person name="Maillard F."/>
            <person name="Morin E."/>
            <person name="Murat C."/>
            <person name="Nolan M."/>
            <person name="Ohm R."/>
            <person name="Pangilinan J."/>
            <person name="Pereira M."/>
            <person name="Perotto S."/>
            <person name="Peter M."/>
            <person name="Riley R."/>
            <person name="Sitrit Y."/>
            <person name="Stielow B."/>
            <person name="Szollosi G."/>
            <person name="Zifcakova L."/>
            <person name="Stursova M."/>
            <person name="Spatafora J.W."/>
            <person name="Tedersoo L."/>
            <person name="Vaario L.-M."/>
            <person name="Yamada A."/>
            <person name="Yan M."/>
            <person name="Wang P."/>
            <person name="Xu J."/>
            <person name="Bruns T."/>
            <person name="Baldrian P."/>
            <person name="Vilgalys R."/>
            <person name="Henrissat B."/>
            <person name="Grigoriev I.V."/>
            <person name="Hibbett D."/>
            <person name="Nagy L.G."/>
            <person name="Martin F.M."/>
        </authorList>
    </citation>
    <scope>NUCLEOTIDE SEQUENCE</scope>
    <source>
        <strain evidence="9">BED1</strain>
    </source>
</reference>
<evidence type="ECO:0000256" key="2">
    <source>
        <dbReference type="ARBA" id="ARBA00022692"/>
    </source>
</evidence>
<evidence type="ECO:0000256" key="7">
    <source>
        <dbReference type="SAM" id="Phobius"/>
    </source>
</evidence>
<name>A0AAD4GMB5_BOLED</name>
<evidence type="ECO:0000256" key="5">
    <source>
        <dbReference type="ARBA" id="ARBA00023136"/>
    </source>
</evidence>
<feature type="transmembrane region" description="Helical" evidence="7">
    <location>
        <begin position="547"/>
        <end position="566"/>
    </location>
</feature>
<evidence type="ECO:0000313" key="9">
    <source>
        <dbReference type="EMBL" id="KAF8450863.1"/>
    </source>
</evidence>
<feature type="region of interest" description="Disordered" evidence="6">
    <location>
        <begin position="1"/>
        <end position="75"/>
    </location>
</feature>
<dbReference type="InterPro" id="IPR006685">
    <property type="entry name" value="MscS_channel_2nd"/>
</dbReference>